<evidence type="ECO:0000313" key="6">
    <source>
        <dbReference type="Proteomes" id="UP000321386"/>
    </source>
</evidence>
<evidence type="ECO:0000256" key="2">
    <source>
        <dbReference type="ARBA" id="ARBA00022679"/>
    </source>
</evidence>
<reference evidence="5 6" key="1">
    <citation type="submission" date="2019-07" db="EMBL/GenBank/DDBJ databases">
        <title>Whole genome shotgun sequence of Cellulomonas persica NBRC 101101.</title>
        <authorList>
            <person name="Hosoyama A."/>
            <person name="Uohara A."/>
            <person name="Ohji S."/>
            <person name="Ichikawa N."/>
        </authorList>
    </citation>
    <scope>NUCLEOTIDE SEQUENCE [LARGE SCALE GENOMIC DNA]</scope>
    <source>
        <strain evidence="5 6">NBRC 101101</strain>
    </source>
</reference>
<dbReference type="InterPro" id="IPR028098">
    <property type="entry name" value="Glyco_trans_4-like_N"/>
</dbReference>
<feature type="domain" description="Glycosyltransferase subfamily 4-like N-terminal" evidence="4">
    <location>
        <begin position="28"/>
        <end position="186"/>
    </location>
</feature>
<dbReference type="InterPro" id="IPR001296">
    <property type="entry name" value="Glyco_trans_1"/>
</dbReference>
<dbReference type="Gene3D" id="3.40.50.2000">
    <property type="entry name" value="Glycogen Phosphorylase B"/>
    <property type="match status" value="2"/>
</dbReference>
<comment type="caution">
    <text evidence="5">The sequence shown here is derived from an EMBL/GenBank/DDBJ whole genome shotgun (WGS) entry which is preliminary data.</text>
</comment>
<protein>
    <submittedName>
        <fullName evidence="5">Glycosyl transferase</fullName>
    </submittedName>
</protein>
<proteinExistence type="predicted"/>
<gene>
    <name evidence="5" type="ORF">CPE01_27910</name>
</gene>
<dbReference type="CDD" id="cd03801">
    <property type="entry name" value="GT4_PimA-like"/>
    <property type="match status" value="1"/>
</dbReference>
<name>A0A510UWN3_9CELL</name>
<evidence type="ECO:0000256" key="1">
    <source>
        <dbReference type="ARBA" id="ARBA00022676"/>
    </source>
</evidence>
<dbReference type="PANTHER" id="PTHR12526">
    <property type="entry name" value="GLYCOSYLTRANSFERASE"/>
    <property type="match status" value="1"/>
</dbReference>
<dbReference type="Pfam" id="PF13439">
    <property type="entry name" value="Glyco_transf_4"/>
    <property type="match status" value="1"/>
</dbReference>
<evidence type="ECO:0000259" key="3">
    <source>
        <dbReference type="Pfam" id="PF00534"/>
    </source>
</evidence>
<dbReference type="GO" id="GO:0016757">
    <property type="term" value="F:glycosyltransferase activity"/>
    <property type="evidence" value="ECO:0007669"/>
    <property type="project" value="UniProtKB-KW"/>
</dbReference>
<dbReference type="EMBL" id="BJUA01000016">
    <property type="protein sequence ID" value="GEK19058.1"/>
    <property type="molecule type" value="Genomic_DNA"/>
</dbReference>
<feature type="domain" description="Glycosyl transferase family 1" evidence="3">
    <location>
        <begin position="196"/>
        <end position="359"/>
    </location>
</feature>
<dbReference type="Pfam" id="PF00534">
    <property type="entry name" value="Glycos_transf_1"/>
    <property type="match status" value="1"/>
</dbReference>
<evidence type="ECO:0000313" key="5">
    <source>
        <dbReference type="EMBL" id="GEK19058.1"/>
    </source>
</evidence>
<keyword evidence="6" id="KW-1185">Reference proteome</keyword>
<dbReference type="RefSeq" id="WP_246783957.1">
    <property type="nucleotide sequence ID" value="NZ_BJUA01000016.1"/>
</dbReference>
<dbReference type="Proteomes" id="UP000321386">
    <property type="component" value="Unassembled WGS sequence"/>
</dbReference>
<keyword evidence="1" id="KW-0328">Glycosyltransferase</keyword>
<keyword evidence="2 5" id="KW-0808">Transferase</keyword>
<dbReference type="PANTHER" id="PTHR12526:SF510">
    <property type="entry name" value="D-INOSITOL 3-PHOSPHATE GLYCOSYLTRANSFERASE"/>
    <property type="match status" value="1"/>
</dbReference>
<accession>A0A510UWN3</accession>
<organism evidence="5 6">
    <name type="scientific">Cellulomonas persica</name>
    <dbReference type="NCBI Taxonomy" id="76861"/>
    <lineage>
        <taxon>Bacteria</taxon>
        <taxon>Bacillati</taxon>
        <taxon>Actinomycetota</taxon>
        <taxon>Actinomycetes</taxon>
        <taxon>Micrococcales</taxon>
        <taxon>Cellulomonadaceae</taxon>
        <taxon>Cellulomonas</taxon>
    </lineage>
</organism>
<evidence type="ECO:0000259" key="4">
    <source>
        <dbReference type="Pfam" id="PF13439"/>
    </source>
</evidence>
<dbReference type="SUPFAM" id="SSF53756">
    <property type="entry name" value="UDP-Glycosyltransferase/glycogen phosphorylase"/>
    <property type="match status" value="1"/>
</dbReference>
<dbReference type="AlphaFoldDB" id="A0A510UWN3"/>
<sequence length="391" mass="41790">MASRTTSGTRRLVVAHPSTELYGADLQMLESVRAALAAGWAVTLVLPGPGPLAERAYDLGAHVLTAPFPVLRKALLNPRGLVALGARSAAAVVRAARFLRETHATALYVSTVTIPAWLVAARLARVPVLCHVHEAEEDQARVITAGLTAPLLLADALLANSEAARRALGRVFPSLAERTTVVVNGVPGPPRPPQQRAGDGPLRVALVGRLSPRKGTDVAIEAVSRLVHEGYDVHLRLAGSVFEGYEWFEEELRELIARRELEDRVELLGFVHPVWDELERADVALVPSRVEPFGNAAVEALLAQRPVVVSRVQGLAEIVRDRETGLLVPPDDPAALASAVRELADDTALRERLAAQGRADALTRFGTQRYDDAVTSALDDLAGAHGPADAS</sequence>